<dbReference type="Gene3D" id="3.20.20.80">
    <property type="entry name" value="Glycosidases"/>
    <property type="match status" value="1"/>
</dbReference>
<comment type="caution">
    <text evidence="11">The sequence shown here is derived from an EMBL/GenBank/DDBJ whole genome shotgun (WGS) entry which is preliminary data.</text>
</comment>
<dbReference type="RefSeq" id="WP_154461153.1">
    <property type="nucleotide sequence ID" value="NZ_VUMM01000023.1"/>
</dbReference>
<dbReference type="PANTHER" id="PTHR32438">
    <property type="entry name" value="4-ALPHA-GLUCANOTRANSFERASE DPE1, CHLOROPLASTIC/AMYLOPLASTIC"/>
    <property type="match status" value="1"/>
</dbReference>
<keyword evidence="5 10" id="KW-0328">Glycosyltransferase</keyword>
<dbReference type="InterPro" id="IPR003385">
    <property type="entry name" value="Glyco_hydro_77"/>
</dbReference>
<dbReference type="GO" id="GO:0004134">
    <property type="term" value="F:4-alpha-glucanotransferase activity"/>
    <property type="evidence" value="ECO:0007669"/>
    <property type="project" value="UniProtKB-EC"/>
</dbReference>
<gene>
    <name evidence="11" type="primary">malQ</name>
    <name evidence="11" type="ORF">FYJ50_08805</name>
</gene>
<comment type="similarity">
    <text evidence="2 10">Belongs to the disproportionating enzyme family.</text>
</comment>
<evidence type="ECO:0000256" key="1">
    <source>
        <dbReference type="ARBA" id="ARBA00000439"/>
    </source>
</evidence>
<evidence type="ECO:0000256" key="2">
    <source>
        <dbReference type="ARBA" id="ARBA00005684"/>
    </source>
</evidence>
<evidence type="ECO:0000256" key="5">
    <source>
        <dbReference type="ARBA" id="ARBA00022676"/>
    </source>
</evidence>
<evidence type="ECO:0000256" key="6">
    <source>
        <dbReference type="ARBA" id="ARBA00022679"/>
    </source>
</evidence>
<name>A0A7X2N497_9FIRM</name>
<keyword evidence="6 10" id="KW-0808">Transferase</keyword>
<keyword evidence="12" id="KW-1185">Reference proteome</keyword>
<reference evidence="11 12" key="1">
    <citation type="submission" date="2019-08" db="EMBL/GenBank/DDBJ databases">
        <title>In-depth cultivation of the pig gut microbiome towards novel bacterial diversity and tailored functional studies.</title>
        <authorList>
            <person name="Wylensek D."/>
            <person name="Hitch T.C.A."/>
            <person name="Clavel T."/>
        </authorList>
    </citation>
    <scope>NUCLEOTIDE SEQUENCE [LARGE SCALE GENOMIC DNA]</scope>
    <source>
        <strain evidence="11 12">LKV-178-WT-2G</strain>
    </source>
</reference>
<evidence type="ECO:0000256" key="7">
    <source>
        <dbReference type="ARBA" id="ARBA00023277"/>
    </source>
</evidence>
<protein>
    <recommendedName>
        <fullName evidence="4 10">4-alpha-glucanotransferase</fullName>
        <ecNumber evidence="3 10">2.4.1.25</ecNumber>
    </recommendedName>
    <alternativeName>
        <fullName evidence="8 10">Amylomaltase</fullName>
    </alternativeName>
    <alternativeName>
        <fullName evidence="9 10">Disproportionating enzyme</fullName>
    </alternativeName>
</protein>
<evidence type="ECO:0000256" key="10">
    <source>
        <dbReference type="RuleBase" id="RU361207"/>
    </source>
</evidence>
<evidence type="ECO:0000313" key="12">
    <source>
        <dbReference type="Proteomes" id="UP000470082"/>
    </source>
</evidence>
<dbReference type="PANTHER" id="PTHR32438:SF5">
    <property type="entry name" value="4-ALPHA-GLUCANOTRANSFERASE DPE1, CHLOROPLASTIC_AMYLOPLASTIC"/>
    <property type="match status" value="1"/>
</dbReference>
<sequence length="493" mass="58728">MTRKAGFLCPLFSVPGNQGIGDLGRKTEIMIDYIAQAGYSFWQILPLQVTGSTHSPYQTLSSFAGDPIYINLDRLAEMDLIAQSSVVNCNKFRNFVDYDEVRNFKENYFQRAFRTFKKNFSIYHNEYNQFLKEAYWLDDWAIFKLFRDLHDGLPWIEWDEEYKNYPESKEVDLHDYEDELFYIKFLQFIFNKQLTDIREYAHKRHIKIMGDVPFYVDYDSADVWMNKEDFLLYTDCTPKFVAGCPPDYFSETGQRWGMPIYDFENQEKNGFKFWCKRMHWTNHCYDMVRIDHFRAFDTYWKIPASSPTAVYGEWVLGPAHKLIQAILDAVPDIELIAEDLGDIRKEVIELEEDFNIPGMDVILFRMNPKQLKSQTKQNVCIYTGTHDNATVNQEYQDYSKNKRINLRRFFKKNGYDHRNFNDLICHFVLDSNADIAILPIWDICGFKKEARINFPGTISDENWTWKLKDYKGFEQEMMKTREWIVSSNRENQQ</sequence>
<organism evidence="11 12">
    <name type="scientific">Floccifex porci</name>
    <dbReference type="NCBI Taxonomy" id="2606629"/>
    <lineage>
        <taxon>Bacteria</taxon>
        <taxon>Bacillati</taxon>
        <taxon>Bacillota</taxon>
        <taxon>Erysipelotrichia</taxon>
        <taxon>Erysipelotrichales</taxon>
        <taxon>Erysipelotrichaceae</taxon>
        <taxon>Floccifex</taxon>
    </lineage>
</organism>
<dbReference type="EC" id="2.4.1.25" evidence="3 10"/>
<proteinExistence type="inferred from homology"/>
<evidence type="ECO:0000313" key="11">
    <source>
        <dbReference type="EMBL" id="MSS02182.1"/>
    </source>
</evidence>
<dbReference type="InterPro" id="IPR017853">
    <property type="entry name" value="GH"/>
</dbReference>
<dbReference type="Pfam" id="PF02446">
    <property type="entry name" value="Glyco_hydro_77"/>
    <property type="match status" value="1"/>
</dbReference>
<evidence type="ECO:0000256" key="9">
    <source>
        <dbReference type="ARBA" id="ARBA00031501"/>
    </source>
</evidence>
<dbReference type="GO" id="GO:0005975">
    <property type="term" value="P:carbohydrate metabolic process"/>
    <property type="evidence" value="ECO:0007669"/>
    <property type="project" value="InterPro"/>
</dbReference>
<dbReference type="NCBIfam" id="NF011080">
    <property type="entry name" value="PRK14508.1-3"/>
    <property type="match status" value="1"/>
</dbReference>
<comment type="catalytic activity">
    <reaction evidence="1 10">
        <text>Transfers a segment of a (1-&gt;4)-alpha-D-glucan to a new position in an acceptor, which may be glucose or a (1-&gt;4)-alpha-D-glucan.</text>
        <dbReference type="EC" id="2.4.1.25"/>
    </reaction>
</comment>
<dbReference type="Proteomes" id="UP000470082">
    <property type="component" value="Unassembled WGS sequence"/>
</dbReference>
<dbReference type="NCBIfam" id="TIGR00217">
    <property type="entry name" value="malQ"/>
    <property type="match status" value="1"/>
</dbReference>
<evidence type="ECO:0000256" key="3">
    <source>
        <dbReference type="ARBA" id="ARBA00012560"/>
    </source>
</evidence>
<keyword evidence="7 10" id="KW-0119">Carbohydrate metabolism</keyword>
<dbReference type="SUPFAM" id="SSF51445">
    <property type="entry name" value="(Trans)glycosidases"/>
    <property type="match status" value="1"/>
</dbReference>
<dbReference type="EMBL" id="VUMM01000023">
    <property type="protein sequence ID" value="MSS02182.1"/>
    <property type="molecule type" value="Genomic_DNA"/>
</dbReference>
<evidence type="ECO:0000256" key="8">
    <source>
        <dbReference type="ARBA" id="ARBA00031423"/>
    </source>
</evidence>
<accession>A0A7X2N497</accession>
<evidence type="ECO:0000256" key="4">
    <source>
        <dbReference type="ARBA" id="ARBA00020295"/>
    </source>
</evidence>
<dbReference type="AlphaFoldDB" id="A0A7X2N497"/>